<dbReference type="GO" id="GO:0016740">
    <property type="term" value="F:transferase activity"/>
    <property type="evidence" value="ECO:0007669"/>
    <property type="project" value="UniProtKB-KW"/>
</dbReference>
<dbReference type="InterPro" id="IPR023631">
    <property type="entry name" value="Amidase_dom"/>
</dbReference>
<gene>
    <name evidence="2" type="ORF">SAMN04488001_3489</name>
</gene>
<protein>
    <submittedName>
        <fullName evidence="2">Aspartyl-tRNA(Asn)/glutamyl-tRNA(Gln) amidotransferase subunit A</fullName>
    </submittedName>
</protein>
<dbReference type="AlphaFoldDB" id="A0A1H3CMM6"/>
<evidence type="ECO:0000313" key="3">
    <source>
        <dbReference type="Proteomes" id="UP000199441"/>
    </source>
</evidence>
<dbReference type="InterPro" id="IPR036928">
    <property type="entry name" value="AS_sf"/>
</dbReference>
<dbReference type="Pfam" id="PF01425">
    <property type="entry name" value="Amidase"/>
    <property type="match status" value="1"/>
</dbReference>
<sequence length="479" mass="49957">MLAFLETGHKNCGIRNEKVPAVKHQSLAQIARDLRDQTVSATALVEGATARYSATDGTLNAYKHWAGAEAKQQAEAVDVLINAGHDLGPLMGLPISVKDLYGVPKMPVFAGTDTEFGPEFQAAGPVVQAARAQLAIVMGKTHTVEFAFGGIGTNAHWGAPVNPWSAKEAPRVSGGSSSGAGVSLAQGSALVALGTDTAGSVRIPASFTGQAALKTTIGRWSTQGIVPLSQSLDTPGLLTRTVADLAYAFSAIDSDTRKVDAQDVAGVRIGVIGNVVWDDIDPAIAANTEAALTALERKGATVTKMTLPGVDDVLDIFRQGGLAASELRSFMDTNFPDRIARLDPAVRARIETADQISSTEYLRRKAVMAQLGQDALSVFDEFDVLICPTVPVSAPLVSDLADGDAYRTANMLALRNTSIVNSFGWCAATLPSGLDGNGVPSGLQLIAPPMQERRLLAIAQGVENTIGNAPELLGAPPLA</sequence>
<dbReference type="PANTHER" id="PTHR11895">
    <property type="entry name" value="TRANSAMIDASE"/>
    <property type="match status" value="1"/>
</dbReference>
<dbReference type="Proteomes" id="UP000199441">
    <property type="component" value="Unassembled WGS sequence"/>
</dbReference>
<evidence type="ECO:0000259" key="1">
    <source>
        <dbReference type="Pfam" id="PF01425"/>
    </source>
</evidence>
<dbReference type="PANTHER" id="PTHR11895:SF176">
    <property type="entry name" value="AMIDASE AMID-RELATED"/>
    <property type="match status" value="1"/>
</dbReference>
<evidence type="ECO:0000313" key="2">
    <source>
        <dbReference type="EMBL" id="SDX55356.1"/>
    </source>
</evidence>
<dbReference type="Gene3D" id="3.90.1300.10">
    <property type="entry name" value="Amidase signature (AS) domain"/>
    <property type="match status" value="1"/>
</dbReference>
<feature type="domain" description="Amidase" evidence="1">
    <location>
        <begin position="44"/>
        <end position="456"/>
    </location>
</feature>
<keyword evidence="3" id="KW-1185">Reference proteome</keyword>
<name>A0A1H3CMM6_9RHOB</name>
<dbReference type="STRING" id="670155.SAMN04488001_3489"/>
<dbReference type="OrthoDB" id="9811471at2"/>
<keyword evidence="2" id="KW-0808">Transferase</keyword>
<dbReference type="SUPFAM" id="SSF75304">
    <property type="entry name" value="Amidase signature (AS) enzymes"/>
    <property type="match status" value="1"/>
</dbReference>
<organism evidence="2 3">
    <name type="scientific">Litoreibacter albidus</name>
    <dbReference type="NCBI Taxonomy" id="670155"/>
    <lineage>
        <taxon>Bacteria</taxon>
        <taxon>Pseudomonadati</taxon>
        <taxon>Pseudomonadota</taxon>
        <taxon>Alphaproteobacteria</taxon>
        <taxon>Rhodobacterales</taxon>
        <taxon>Roseobacteraceae</taxon>
        <taxon>Litoreibacter</taxon>
    </lineage>
</organism>
<dbReference type="InterPro" id="IPR020556">
    <property type="entry name" value="Amidase_CS"/>
</dbReference>
<accession>A0A1H3CMM6</accession>
<reference evidence="3" key="1">
    <citation type="submission" date="2016-10" db="EMBL/GenBank/DDBJ databases">
        <authorList>
            <person name="Varghese N."/>
            <person name="Submissions S."/>
        </authorList>
    </citation>
    <scope>NUCLEOTIDE SEQUENCE [LARGE SCALE GENOMIC DNA]</scope>
    <source>
        <strain evidence="3">DSM 26922</strain>
    </source>
</reference>
<dbReference type="InterPro" id="IPR000120">
    <property type="entry name" value="Amidase"/>
</dbReference>
<dbReference type="EMBL" id="FNOI01000009">
    <property type="protein sequence ID" value="SDX55356.1"/>
    <property type="molecule type" value="Genomic_DNA"/>
</dbReference>
<dbReference type="PROSITE" id="PS00571">
    <property type="entry name" value="AMIDASES"/>
    <property type="match status" value="1"/>
</dbReference>
<proteinExistence type="predicted"/>